<dbReference type="AlphaFoldDB" id="A0AAN6KGP0"/>
<sequence length="690" mass="78955">MATKTPTAVIFDSLKGSWRLRRSLKSSLPHFPSGTFEGVAIFRSRQPTANNVASELLYSEQGELRTDNGFTLKANRKYIYRYDASEDKISAWFVTKDSKQLDGREAVDYLFHDIETVHAGSGWVGQGEHLCELDMYWAYYEFRLPKVMEDEQRMDVFGVRFKVKGPQKDYTHYVHVARHNRLHCRNALHKDAESVQPSTFQTLRAFLCGIMKRHSRSRFEYSLLQSERREKDFRYRLFSYLDESTLRRLRTVSPILRDMVDSRPDRLFQDLFVHAPLDEDQPNREFERVANFCHNLTITVKERSPPGSEPSQESRRLQTLSRNPWWLPPASVVESHAFYFSKPTARISLPFGLLPATERTAQLLANKKWTSIFTRCRQLRHLTLRIHGDPSWPGRTSIETTLVTLRLALETSRPPNLHAISYTPIHAMGLIHLRWSGALAPFGPPAPPLPTNPTTTIWQNLRTLTLHLLNPFHPTRTLTPPQTLLAKKALYAFLRSFTPTLHTLRFVYLDSEGPSPLTLHLEPGLIGEREPLRWRALRELWVGGIAALGRTLERVGEVAPGLKGLWVLRGTDRRARFRYEDAEAWVDYLPSVKSRGRGKGGQHRPARLEELEPTTTEVETGGSLHSRSTGSDSVADVSDVDDESEVGGVSRTSRDVLCMLDTTGIPGQALEMRRRMERRRVMEESVHTGS</sequence>
<accession>A0AAN6KGP0</accession>
<protein>
    <recommendedName>
        <fullName evidence="2">DUF6314 domain-containing protein</fullName>
    </recommendedName>
</protein>
<dbReference type="Pfam" id="PF19834">
    <property type="entry name" value="DUF6314"/>
    <property type="match status" value="1"/>
</dbReference>
<feature type="compositionally biased region" description="Basic residues" evidence="1">
    <location>
        <begin position="594"/>
        <end position="605"/>
    </location>
</feature>
<evidence type="ECO:0000313" key="3">
    <source>
        <dbReference type="EMBL" id="KAK0981713.1"/>
    </source>
</evidence>
<dbReference type="InterPro" id="IPR045632">
    <property type="entry name" value="DUF6314"/>
</dbReference>
<dbReference type="Proteomes" id="UP001175353">
    <property type="component" value="Unassembled WGS sequence"/>
</dbReference>
<reference evidence="3" key="1">
    <citation type="submission" date="2023-06" db="EMBL/GenBank/DDBJ databases">
        <title>Black Yeasts Isolated from many extreme environments.</title>
        <authorList>
            <person name="Coleine C."/>
            <person name="Stajich J.E."/>
            <person name="Selbmann L."/>
        </authorList>
    </citation>
    <scope>NUCLEOTIDE SEQUENCE</scope>
    <source>
        <strain evidence="3">CCFEE 5200</strain>
    </source>
</reference>
<evidence type="ECO:0000259" key="2">
    <source>
        <dbReference type="Pfam" id="PF19834"/>
    </source>
</evidence>
<organism evidence="3 4">
    <name type="scientific">Friedmanniomyces endolithicus</name>
    <dbReference type="NCBI Taxonomy" id="329885"/>
    <lineage>
        <taxon>Eukaryota</taxon>
        <taxon>Fungi</taxon>
        <taxon>Dikarya</taxon>
        <taxon>Ascomycota</taxon>
        <taxon>Pezizomycotina</taxon>
        <taxon>Dothideomycetes</taxon>
        <taxon>Dothideomycetidae</taxon>
        <taxon>Mycosphaerellales</taxon>
        <taxon>Teratosphaeriaceae</taxon>
        <taxon>Friedmanniomyces</taxon>
    </lineage>
</organism>
<proteinExistence type="predicted"/>
<name>A0AAN6KGP0_9PEZI</name>
<gene>
    <name evidence="3" type="ORF">LTR91_011835</name>
</gene>
<evidence type="ECO:0000256" key="1">
    <source>
        <dbReference type="SAM" id="MobiDB-lite"/>
    </source>
</evidence>
<evidence type="ECO:0000313" key="4">
    <source>
        <dbReference type="Proteomes" id="UP001175353"/>
    </source>
</evidence>
<feature type="region of interest" description="Disordered" evidence="1">
    <location>
        <begin position="594"/>
        <end position="648"/>
    </location>
</feature>
<comment type="caution">
    <text evidence="3">The sequence shown here is derived from an EMBL/GenBank/DDBJ whole genome shotgun (WGS) entry which is preliminary data.</text>
</comment>
<dbReference type="EMBL" id="JAUJLE010000110">
    <property type="protein sequence ID" value="KAK0981713.1"/>
    <property type="molecule type" value="Genomic_DNA"/>
</dbReference>
<feature type="domain" description="DUF6314" evidence="2">
    <location>
        <begin position="14"/>
        <end position="172"/>
    </location>
</feature>
<keyword evidence="4" id="KW-1185">Reference proteome</keyword>